<proteinExistence type="inferred from homology"/>
<organism evidence="4 5">
    <name type="scientific">Flagellimonas eckloniae</name>
    <dbReference type="NCBI Taxonomy" id="346185"/>
    <lineage>
        <taxon>Bacteria</taxon>
        <taxon>Pseudomonadati</taxon>
        <taxon>Bacteroidota</taxon>
        <taxon>Flavobacteriia</taxon>
        <taxon>Flavobacteriales</taxon>
        <taxon>Flavobacteriaceae</taxon>
        <taxon>Flagellimonas</taxon>
    </lineage>
</organism>
<dbReference type="InterPro" id="IPR000477">
    <property type="entry name" value="RT_dom"/>
</dbReference>
<feature type="region of interest" description="Disordered" evidence="2">
    <location>
        <begin position="511"/>
        <end position="533"/>
    </location>
</feature>
<dbReference type="EMBL" id="LCTZ01000002">
    <property type="protein sequence ID" value="KQC28611.1"/>
    <property type="molecule type" value="Genomic_DNA"/>
</dbReference>
<keyword evidence="5" id="KW-1185">Reference proteome</keyword>
<dbReference type="STRING" id="346185.AAY42_00850"/>
<dbReference type="InterPro" id="IPR051083">
    <property type="entry name" value="GrpII_Intron_Splice-Mob/Def"/>
</dbReference>
<evidence type="ECO:0000256" key="2">
    <source>
        <dbReference type="SAM" id="MobiDB-lite"/>
    </source>
</evidence>
<dbReference type="PANTHER" id="PTHR34047:SF8">
    <property type="entry name" value="PROTEIN YKFC"/>
    <property type="match status" value="1"/>
</dbReference>
<sequence length="533" mass="62601">MKNLSLYDEDVWKRFSEKIGKTNEEFELKKYPQFDPYFDFLKYGERLKKLVEDPSLELVSKHSFLPFVKILIKTPRYRYQDNISSCKLETKIRPISFASHFDTYLYAYYSFALNEKYQGYIKEKGFDGSILAYRTDLDGKCNIQFAKQAFDEVKSQNKVNGDCAVIALDITGYFDNIDHSLLKEKWCKVLDLEKLPKDQYKVYRSLTKYSYVRLHSVLKHFGIDLKKKKKNGEGWQTILDLIPDSIAGASFKDKFNLIRSRSLLTTNLPKQQKDGTLENRGIPQGSSMSALLSNIYLIDFDEWLVKLGRENGFKYYRYCDDLLIICSTKDAREINALVLSEIKKYKLVIQDKKTEYIVFKNNSAGKIRAFNQKKIVEKNVKINAQNENQFYKNLQYLGFEFNGQNIYIRPGSLSRYFRKAKGRIVKSVMMSYSNKGRGNKILRKQLYERYSHLGRRNFLSYAKNASKKTYRNSKGKVYEGMDSISIRRQLSAHFGIIEREVLKTSLQRFAQEEGKTKKRESRGRKRKERTLKL</sequence>
<comment type="similarity">
    <text evidence="1">Belongs to the bacterial reverse transcriptase family.</text>
</comment>
<evidence type="ECO:0000259" key="3">
    <source>
        <dbReference type="PROSITE" id="PS50878"/>
    </source>
</evidence>
<dbReference type="CDD" id="cd01651">
    <property type="entry name" value="RT_G2_intron"/>
    <property type="match status" value="1"/>
</dbReference>
<comment type="caution">
    <text evidence="4">The sequence shown here is derived from an EMBL/GenBank/DDBJ whole genome shotgun (WGS) entry which is preliminary data.</text>
</comment>
<dbReference type="PROSITE" id="PS50878">
    <property type="entry name" value="RT_POL"/>
    <property type="match status" value="1"/>
</dbReference>
<protein>
    <recommendedName>
        <fullName evidence="3">Reverse transcriptase domain-containing protein</fullName>
    </recommendedName>
</protein>
<dbReference type="Pfam" id="PF00078">
    <property type="entry name" value="RVT_1"/>
    <property type="match status" value="1"/>
</dbReference>
<dbReference type="AlphaFoldDB" id="A0A0N8WFG2"/>
<dbReference type="OrthoDB" id="9780724at2"/>
<name>A0A0N8WFG2_9FLAO</name>
<dbReference type="SUPFAM" id="SSF56672">
    <property type="entry name" value="DNA/RNA polymerases"/>
    <property type="match status" value="1"/>
</dbReference>
<feature type="compositionally biased region" description="Basic residues" evidence="2">
    <location>
        <begin position="516"/>
        <end position="533"/>
    </location>
</feature>
<dbReference type="RefSeq" id="WP_055392126.1">
    <property type="nucleotide sequence ID" value="NZ_LCTZ01000002.1"/>
</dbReference>
<dbReference type="PANTHER" id="PTHR34047">
    <property type="entry name" value="NUCLEAR INTRON MATURASE 1, MITOCHONDRIAL-RELATED"/>
    <property type="match status" value="1"/>
</dbReference>
<accession>A0A0N8WFG2</accession>
<evidence type="ECO:0000256" key="1">
    <source>
        <dbReference type="ARBA" id="ARBA00034120"/>
    </source>
</evidence>
<dbReference type="NCBIfam" id="NF041746">
    <property type="entry name" value="Drt2"/>
    <property type="match status" value="1"/>
</dbReference>
<reference evidence="4 5" key="1">
    <citation type="submission" date="2015-04" db="EMBL/GenBank/DDBJ databases">
        <title>Complete genome of flavobacterium.</title>
        <authorList>
            <person name="Kwon Y.M."/>
            <person name="Kim S.-J."/>
        </authorList>
    </citation>
    <scope>NUCLEOTIDE SEQUENCE [LARGE SCALE GENOMIC DNA]</scope>
    <source>
        <strain evidence="4 5">DK169</strain>
    </source>
</reference>
<feature type="domain" description="Reverse transcriptase" evidence="3">
    <location>
        <begin position="1"/>
        <end position="401"/>
    </location>
</feature>
<gene>
    <name evidence="4" type="ORF">AAY42_00850</name>
</gene>
<dbReference type="InterPro" id="IPR043502">
    <property type="entry name" value="DNA/RNA_pol_sf"/>
</dbReference>
<dbReference type="Proteomes" id="UP000050827">
    <property type="component" value="Unassembled WGS sequence"/>
</dbReference>
<evidence type="ECO:0000313" key="4">
    <source>
        <dbReference type="EMBL" id="KQC28611.1"/>
    </source>
</evidence>
<evidence type="ECO:0000313" key="5">
    <source>
        <dbReference type="Proteomes" id="UP000050827"/>
    </source>
</evidence>